<dbReference type="OrthoDB" id="1179607at2"/>
<feature type="transmembrane region" description="Helical" evidence="1">
    <location>
        <begin position="59"/>
        <end position="78"/>
    </location>
</feature>
<dbReference type="RefSeq" id="WP_130936212.1">
    <property type="nucleotide sequence ID" value="NZ_BMEE01000001.1"/>
</dbReference>
<evidence type="ECO:0000313" key="2">
    <source>
        <dbReference type="EMBL" id="TBN17922.1"/>
    </source>
</evidence>
<evidence type="ECO:0000256" key="1">
    <source>
        <dbReference type="SAM" id="Phobius"/>
    </source>
</evidence>
<dbReference type="AlphaFoldDB" id="A0A4Q9FUP2"/>
<keyword evidence="3" id="KW-1185">Reference proteome</keyword>
<keyword evidence="1" id="KW-1133">Transmembrane helix</keyword>
<comment type="caution">
    <text evidence="2">The sequence shown here is derived from an EMBL/GenBank/DDBJ whole genome shotgun (WGS) entry which is preliminary data.</text>
</comment>
<name>A0A4Q9FUP2_9FLAO</name>
<protein>
    <submittedName>
        <fullName evidence="2">Uncharacterized protein</fullName>
    </submittedName>
</protein>
<keyword evidence="1" id="KW-0472">Membrane</keyword>
<dbReference type="EMBL" id="SIRS01000002">
    <property type="protein sequence ID" value="TBN17922.1"/>
    <property type="molecule type" value="Genomic_DNA"/>
</dbReference>
<proteinExistence type="predicted"/>
<sequence length="118" mass="13634">MKLQYYCSYPSCGKSNTIKVKSNNRFDLKAEIGEELNKRCKHCGHQTKRHINRLMAEPNYYLIIGGIIAAVLITVFIWDLGFVSTLTGSIPIAVWMSEKKRQVILIELWCNNYAAYTW</sequence>
<evidence type="ECO:0000313" key="3">
    <source>
        <dbReference type="Proteomes" id="UP000292372"/>
    </source>
</evidence>
<organism evidence="2 3">
    <name type="scientific">Hyunsoonleella pacifica</name>
    <dbReference type="NCBI Taxonomy" id="1080224"/>
    <lineage>
        <taxon>Bacteria</taxon>
        <taxon>Pseudomonadati</taxon>
        <taxon>Bacteroidota</taxon>
        <taxon>Flavobacteriia</taxon>
        <taxon>Flavobacteriales</taxon>
        <taxon>Flavobacteriaceae</taxon>
    </lineage>
</organism>
<dbReference type="Proteomes" id="UP000292372">
    <property type="component" value="Unassembled WGS sequence"/>
</dbReference>
<keyword evidence="1" id="KW-0812">Transmembrane</keyword>
<gene>
    <name evidence="2" type="ORF">EYD46_06350</name>
</gene>
<reference evidence="2 3" key="1">
    <citation type="journal article" date="2015" name="Int. J. Syst. Evol. Microbiol.">
        <title>Hyunsoonleella pacifica sp. nov., isolated from seawater of South Pacific Gyre.</title>
        <authorList>
            <person name="Gao X."/>
            <person name="Zhang Z."/>
            <person name="Dai X."/>
            <person name="Zhang X.H."/>
        </authorList>
    </citation>
    <scope>NUCLEOTIDE SEQUENCE [LARGE SCALE GENOMIC DNA]</scope>
    <source>
        <strain evidence="2 3">SW033</strain>
    </source>
</reference>
<accession>A0A4Q9FUP2</accession>